<dbReference type="EMBL" id="JAPEUL010000011">
    <property type="protein sequence ID" value="MCW4631086.1"/>
    <property type="molecule type" value="Genomic_DNA"/>
</dbReference>
<organism evidence="2 3">
    <name type="scientific">Marinomonas rhodophyticola</name>
    <dbReference type="NCBI Taxonomy" id="2992803"/>
    <lineage>
        <taxon>Bacteria</taxon>
        <taxon>Pseudomonadati</taxon>
        <taxon>Pseudomonadota</taxon>
        <taxon>Gammaproteobacteria</taxon>
        <taxon>Oceanospirillales</taxon>
        <taxon>Oceanospirillaceae</taxon>
        <taxon>Marinomonas</taxon>
    </lineage>
</organism>
<keyword evidence="1" id="KW-0812">Transmembrane</keyword>
<sequence length="115" mass="13164">MFHWLTVSTTRKISSLSFVLLSFLFVVIIYSNYQTQKIYGEMQEVAEIDIPLSEVIADIEILQLKQHLLMEKIRLQGEAFFRTIGCGKKVSKGLIPLAKACLLCLRRALVFFIPV</sequence>
<accession>A0ABT3KKJ7</accession>
<dbReference type="RefSeq" id="WP_265220423.1">
    <property type="nucleotide sequence ID" value="NZ_JAPEUL010000011.1"/>
</dbReference>
<keyword evidence="3" id="KW-1185">Reference proteome</keyword>
<evidence type="ECO:0000256" key="1">
    <source>
        <dbReference type="SAM" id="Phobius"/>
    </source>
</evidence>
<keyword evidence="1" id="KW-0472">Membrane</keyword>
<feature type="transmembrane region" description="Helical" evidence="1">
    <location>
        <begin position="13"/>
        <end position="33"/>
    </location>
</feature>
<comment type="caution">
    <text evidence="2">The sequence shown here is derived from an EMBL/GenBank/DDBJ whole genome shotgun (WGS) entry which is preliminary data.</text>
</comment>
<dbReference type="Proteomes" id="UP001431181">
    <property type="component" value="Unassembled WGS sequence"/>
</dbReference>
<name>A0ABT3KKJ7_9GAMM</name>
<reference evidence="2" key="1">
    <citation type="submission" date="2022-11" db="EMBL/GenBank/DDBJ databases">
        <title>Marinomonas sp. nov., isolated from marine algae.</title>
        <authorList>
            <person name="Choi D.G."/>
            <person name="Kim J.M."/>
            <person name="Lee J.K."/>
            <person name="Baek J.H."/>
            <person name="Jeon C.O."/>
        </authorList>
    </citation>
    <scope>NUCLEOTIDE SEQUENCE</scope>
    <source>
        <strain evidence="2">KJ51-3</strain>
    </source>
</reference>
<keyword evidence="1" id="KW-1133">Transmembrane helix</keyword>
<evidence type="ECO:0000313" key="3">
    <source>
        <dbReference type="Proteomes" id="UP001431181"/>
    </source>
</evidence>
<evidence type="ECO:0000313" key="2">
    <source>
        <dbReference type="EMBL" id="MCW4631086.1"/>
    </source>
</evidence>
<gene>
    <name evidence="2" type="ORF">ONZ52_20030</name>
</gene>
<proteinExistence type="predicted"/>
<protein>
    <submittedName>
        <fullName evidence="2">Uncharacterized protein</fullName>
    </submittedName>
</protein>